<evidence type="ECO:0000313" key="8">
    <source>
        <dbReference type="Proteomes" id="UP000255317"/>
    </source>
</evidence>
<evidence type="ECO:0000259" key="6">
    <source>
        <dbReference type="Pfam" id="PF08281"/>
    </source>
</evidence>
<feature type="domain" description="RNA polymerase sigma-70 region 2" evidence="5">
    <location>
        <begin position="17"/>
        <end position="80"/>
    </location>
</feature>
<evidence type="ECO:0000259" key="5">
    <source>
        <dbReference type="Pfam" id="PF04542"/>
    </source>
</evidence>
<comment type="similarity">
    <text evidence="1">Belongs to the sigma-70 factor family. ECF subfamily.</text>
</comment>
<dbReference type="InterPro" id="IPR013249">
    <property type="entry name" value="RNA_pol_sigma70_r4_t2"/>
</dbReference>
<dbReference type="SUPFAM" id="SSF88946">
    <property type="entry name" value="Sigma2 domain of RNA polymerase sigma factors"/>
    <property type="match status" value="1"/>
</dbReference>
<accession>A0A370QLS8</accession>
<evidence type="ECO:0000256" key="2">
    <source>
        <dbReference type="ARBA" id="ARBA00023015"/>
    </source>
</evidence>
<dbReference type="InterPro" id="IPR014284">
    <property type="entry name" value="RNA_pol_sigma-70_dom"/>
</dbReference>
<dbReference type="Proteomes" id="UP000255317">
    <property type="component" value="Unassembled WGS sequence"/>
</dbReference>
<dbReference type="Gene3D" id="1.10.1740.10">
    <property type="match status" value="1"/>
</dbReference>
<dbReference type="GO" id="GO:0006352">
    <property type="term" value="P:DNA-templated transcription initiation"/>
    <property type="evidence" value="ECO:0007669"/>
    <property type="project" value="InterPro"/>
</dbReference>
<evidence type="ECO:0000256" key="1">
    <source>
        <dbReference type="ARBA" id="ARBA00010641"/>
    </source>
</evidence>
<evidence type="ECO:0000256" key="3">
    <source>
        <dbReference type="ARBA" id="ARBA00023082"/>
    </source>
</evidence>
<keyword evidence="8" id="KW-1185">Reference proteome</keyword>
<dbReference type="InterPro" id="IPR013325">
    <property type="entry name" value="RNA_pol_sigma_r2"/>
</dbReference>
<dbReference type="GO" id="GO:0003677">
    <property type="term" value="F:DNA binding"/>
    <property type="evidence" value="ECO:0007669"/>
    <property type="project" value="InterPro"/>
</dbReference>
<dbReference type="PANTHER" id="PTHR43133:SF46">
    <property type="entry name" value="RNA POLYMERASE SIGMA-70 FACTOR ECF SUBFAMILY"/>
    <property type="match status" value="1"/>
</dbReference>
<dbReference type="InterPro" id="IPR036388">
    <property type="entry name" value="WH-like_DNA-bd_sf"/>
</dbReference>
<name>A0A370QLS8_9FLAO</name>
<reference evidence="7 8" key="1">
    <citation type="submission" date="2018-07" db="EMBL/GenBank/DDBJ databases">
        <title>Genomic Encyclopedia of Type Strains, Phase IV (KMG-IV): sequencing the most valuable type-strain genomes for metagenomic binning, comparative biology and taxonomic classification.</title>
        <authorList>
            <person name="Goeker M."/>
        </authorList>
    </citation>
    <scope>NUCLEOTIDE SEQUENCE [LARGE SCALE GENOMIC DNA]</scope>
    <source>
        <strain evidence="7 8">DSM 101478</strain>
    </source>
</reference>
<dbReference type="SUPFAM" id="SSF88659">
    <property type="entry name" value="Sigma3 and sigma4 domains of RNA polymerase sigma factors"/>
    <property type="match status" value="1"/>
</dbReference>
<sequence length="170" mass="20045">MEEEKKHICEERTYNTIYKRYSQDIINFIYFKCGDKNRAYDVAQEAFIKLWENCKKVSPGKARSYVYTVANNLFLNTVAHKKVVLKYVESHQPRVEKHSPQFLLEEKEYGKKLQDAIANLTEIQREAFLLSRVEGKKYREIAEILNISDKAVSKRIHDALEALRKTVEKI</sequence>
<dbReference type="CDD" id="cd06171">
    <property type="entry name" value="Sigma70_r4"/>
    <property type="match status" value="1"/>
</dbReference>
<evidence type="ECO:0000256" key="4">
    <source>
        <dbReference type="ARBA" id="ARBA00023163"/>
    </source>
</evidence>
<protein>
    <submittedName>
        <fullName evidence="7">RNA polymerase sigma-70 factor (ECF subfamily)</fullName>
    </submittedName>
</protein>
<dbReference type="NCBIfam" id="TIGR02937">
    <property type="entry name" value="sigma70-ECF"/>
    <property type="match status" value="1"/>
</dbReference>
<keyword evidence="3" id="KW-0731">Sigma factor</keyword>
<proteinExistence type="inferred from homology"/>
<dbReference type="AlphaFoldDB" id="A0A370QLS8"/>
<keyword evidence="4" id="KW-0804">Transcription</keyword>
<dbReference type="EMBL" id="QRAO01000001">
    <property type="protein sequence ID" value="RDK89313.1"/>
    <property type="molecule type" value="Genomic_DNA"/>
</dbReference>
<dbReference type="Gene3D" id="1.10.10.10">
    <property type="entry name" value="Winged helix-like DNA-binding domain superfamily/Winged helix DNA-binding domain"/>
    <property type="match status" value="1"/>
</dbReference>
<evidence type="ECO:0000313" key="7">
    <source>
        <dbReference type="EMBL" id="RDK89313.1"/>
    </source>
</evidence>
<dbReference type="InterPro" id="IPR013324">
    <property type="entry name" value="RNA_pol_sigma_r3/r4-like"/>
</dbReference>
<comment type="caution">
    <text evidence="7">The sequence shown here is derived from an EMBL/GenBank/DDBJ whole genome shotgun (WGS) entry which is preliminary data.</text>
</comment>
<dbReference type="PANTHER" id="PTHR43133">
    <property type="entry name" value="RNA POLYMERASE ECF-TYPE SIGMA FACTO"/>
    <property type="match status" value="1"/>
</dbReference>
<dbReference type="Pfam" id="PF08281">
    <property type="entry name" value="Sigma70_r4_2"/>
    <property type="match status" value="1"/>
</dbReference>
<feature type="domain" description="RNA polymerase sigma factor 70 region 4 type 2" evidence="6">
    <location>
        <begin position="112"/>
        <end position="163"/>
    </location>
</feature>
<dbReference type="InterPro" id="IPR007627">
    <property type="entry name" value="RNA_pol_sigma70_r2"/>
</dbReference>
<gene>
    <name evidence="7" type="ORF">C8D94_1011199</name>
</gene>
<dbReference type="Pfam" id="PF04542">
    <property type="entry name" value="Sigma70_r2"/>
    <property type="match status" value="1"/>
</dbReference>
<dbReference type="GO" id="GO:0016987">
    <property type="term" value="F:sigma factor activity"/>
    <property type="evidence" value="ECO:0007669"/>
    <property type="project" value="UniProtKB-KW"/>
</dbReference>
<keyword evidence="2" id="KW-0805">Transcription regulation</keyword>
<dbReference type="RefSeq" id="WP_115122932.1">
    <property type="nucleotide sequence ID" value="NZ_QRAO01000001.1"/>
</dbReference>
<organism evidence="7 8">
    <name type="scientific">Marinirhabdus gelatinilytica</name>
    <dbReference type="NCBI Taxonomy" id="1703343"/>
    <lineage>
        <taxon>Bacteria</taxon>
        <taxon>Pseudomonadati</taxon>
        <taxon>Bacteroidota</taxon>
        <taxon>Flavobacteriia</taxon>
        <taxon>Flavobacteriales</taxon>
        <taxon>Flavobacteriaceae</taxon>
    </lineage>
</organism>
<dbReference type="InterPro" id="IPR039425">
    <property type="entry name" value="RNA_pol_sigma-70-like"/>
</dbReference>
<dbReference type="OrthoDB" id="659855at2"/>